<protein>
    <submittedName>
        <fullName evidence="1">Uncharacterized protein</fullName>
    </submittedName>
</protein>
<evidence type="ECO:0000313" key="1">
    <source>
        <dbReference type="EMBL" id="VVD05085.1"/>
    </source>
</evidence>
<dbReference type="AlphaFoldDB" id="A0A5E4R5J9"/>
<evidence type="ECO:0000313" key="2">
    <source>
        <dbReference type="Proteomes" id="UP000324832"/>
    </source>
</evidence>
<gene>
    <name evidence="1" type="ORF">LSINAPIS_LOCUS14699</name>
</gene>
<proteinExistence type="predicted"/>
<dbReference type="EMBL" id="FZQP02006928">
    <property type="protein sequence ID" value="VVD05085.1"/>
    <property type="molecule type" value="Genomic_DNA"/>
</dbReference>
<name>A0A5E4R5J9_9NEOP</name>
<dbReference type="Proteomes" id="UP000324832">
    <property type="component" value="Unassembled WGS sequence"/>
</dbReference>
<keyword evidence="2" id="KW-1185">Reference proteome</keyword>
<accession>A0A5E4R5J9</accession>
<reference evidence="1 2" key="1">
    <citation type="submission" date="2017-07" db="EMBL/GenBank/DDBJ databases">
        <authorList>
            <person name="Talla V."/>
            <person name="Backstrom N."/>
        </authorList>
    </citation>
    <scope>NUCLEOTIDE SEQUENCE [LARGE SCALE GENOMIC DNA]</scope>
</reference>
<organism evidence="1 2">
    <name type="scientific">Leptidea sinapis</name>
    <dbReference type="NCBI Taxonomy" id="189913"/>
    <lineage>
        <taxon>Eukaryota</taxon>
        <taxon>Metazoa</taxon>
        <taxon>Ecdysozoa</taxon>
        <taxon>Arthropoda</taxon>
        <taxon>Hexapoda</taxon>
        <taxon>Insecta</taxon>
        <taxon>Pterygota</taxon>
        <taxon>Neoptera</taxon>
        <taxon>Endopterygota</taxon>
        <taxon>Lepidoptera</taxon>
        <taxon>Glossata</taxon>
        <taxon>Ditrysia</taxon>
        <taxon>Papilionoidea</taxon>
        <taxon>Pieridae</taxon>
        <taxon>Dismorphiinae</taxon>
        <taxon>Leptidea</taxon>
    </lineage>
</organism>
<sequence length="68" mass="7406">MSLLYRCWTGGGRLERGWRAENKSLVDELAVGGGDIESITASRFTLVLRARHRLCSLGAASGLLESLK</sequence>